<evidence type="ECO:0000313" key="2">
    <source>
        <dbReference type="EMBL" id="CAJ1393784.1"/>
    </source>
</evidence>
<dbReference type="EMBL" id="CAUJNA010002650">
    <property type="protein sequence ID" value="CAJ1393784.1"/>
    <property type="molecule type" value="Genomic_DNA"/>
</dbReference>
<dbReference type="Proteomes" id="UP001178507">
    <property type="component" value="Unassembled WGS sequence"/>
</dbReference>
<evidence type="ECO:0000313" key="3">
    <source>
        <dbReference type="Proteomes" id="UP001178507"/>
    </source>
</evidence>
<protein>
    <submittedName>
        <fullName evidence="2">Uncharacterized protein</fullName>
    </submittedName>
</protein>
<feature type="compositionally biased region" description="Low complexity" evidence="1">
    <location>
        <begin position="1"/>
        <end position="16"/>
    </location>
</feature>
<name>A0AA36N602_9DINO</name>
<dbReference type="AlphaFoldDB" id="A0AA36N602"/>
<comment type="caution">
    <text evidence="2">The sequence shown here is derived from an EMBL/GenBank/DDBJ whole genome shotgun (WGS) entry which is preliminary data.</text>
</comment>
<sequence>MASAASVVRAARQQVQGEWSEWSPLWRRPSKGPGSRSQSAEPPLAPLAPLALAPLGSSDSRRERLLKHRSRSLSSESDPNGPDADPADLDELVKVEQELEDKRRQLHEVRASGRALEEQLEARERDALHFSETVLALEAGLHDAAEEQGAPHRELRRTNGMRTQPLGELVDEWTRVRAAIGFD</sequence>
<evidence type="ECO:0000256" key="1">
    <source>
        <dbReference type="SAM" id="MobiDB-lite"/>
    </source>
</evidence>
<organism evidence="2 3">
    <name type="scientific">Effrenium voratum</name>
    <dbReference type="NCBI Taxonomy" id="2562239"/>
    <lineage>
        <taxon>Eukaryota</taxon>
        <taxon>Sar</taxon>
        <taxon>Alveolata</taxon>
        <taxon>Dinophyceae</taxon>
        <taxon>Suessiales</taxon>
        <taxon>Symbiodiniaceae</taxon>
        <taxon>Effrenium</taxon>
    </lineage>
</organism>
<proteinExistence type="predicted"/>
<gene>
    <name evidence="2" type="ORF">EVOR1521_LOCUS18572</name>
</gene>
<accession>A0AA36N602</accession>
<feature type="region of interest" description="Disordered" evidence="1">
    <location>
        <begin position="1"/>
        <end position="90"/>
    </location>
</feature>
<reference evidence="2" key="1">
    <citation type="submission" date="2023-08" db="EMBL/GenBank/DDBJ databases">
        <authorList>
            <person name="Chen Y."/>
            <person name="Shah S."/>
            <person name="Dougan E. K."/>
            <person name="Thang M."/>
            <person name="Chan C."/>
        </authorList>
    </citation>
    <scope>NUCLEOTIDE SEQUENCE</scope>
</reference>
<keyword evidence="3" id="KW-1185">Reference proteome</keyword>